<dbReference type="GO" id="GO:0016020">
    <property type="term" value="C:membrane"/>
    <property type="evidence" value="ECO:0007669"/>
    <property type="project" value="UniProtKB-SubCell"/>
</dbReference>
<evidence type="ECO:0000256" key="8">
    <source>
        <dbReference type="ARBA" id="ARBA00023136"/>
    </source>
</evidence>
<dbReference type="PANTHER" id="PTHR42829:SF2">
    <property type="entry name" value="NADH-UBIQUINONE OXIDOREDUCTASE CHAIN 5"/>
    <property type="match status" value="1"/>
</dbReference>
<evidence type="ECO:0000256" key="2">
    <source>
        <dbReference type="ARBA" id="ARBA00008200"/>
    </source>
</evidence>
<sequence>MPLCHCLIFGCLITLEIMYLLIVFLPLLDSFVAGCFGRFLGKEGTTIITTTCVSFSSIFSRKYSGCDAYILLYLYLSFTVA</sequence>
<evidence type="ECO:0000256" key="1">
    <source>
        <dbReference type="ARBA" id="ARBA00004141"/>
    </source>
</evidence>
<proteinExistence type="inferred from homology"/>
<keyword evidence="6 9" id="KW-1133">Transmembrane helix</keyword>
<protein>
    <recommendedName>
        <fullName evidence="12">NADH dehydrogenase subunit 5</fullName>
    </recommendedName>
</protein>
<dbReference type="GO" id="GO:0008137">
    <property type="term" value="F:NADH dehydrogenase (ubiquinone) activity"/>
    <property type="evidence" value="ECO:0007669"/>
    <property type="project" value="InterPro"/>
</dbReference>
<evidence type="ECO:0000313" key="10">
    <source>
        <dbReference type="EMBL" id="KAK4731913.1"/>
    </source>
</evidence>
<comment type="subcellular location">
    <subcellularLocation>
        <location evidence="1">Membrane</location>
        <topology evidence="1">Multi-pass membrane protein</topology>
    </subcellularLocation>
</comment>
<evidence type="ECO:0000256" key="5">
    <source>
        <dbReference type="ARBA" id="ARBA00022967"/>
    </source>
</evidence>
<evidence type="ECO:0000256" key="6">
    <source>
        <dbReference type="ARBA" id="ARBA00022989"/>
    </source>
</evidence>
<dbReference type="EMBL" id="JAWPEI010000003">
    <property type="protein sequence ID" value="KAK4731913.1"/>
    <property type="molecule type" value="Genomic_DNA"/>
</dbReference>
<dbReference type="GO" id="GO:0015990">
    <property type="term" value="P:electron transport coupled proton transport"/>
    <property type="evidence" value="ECO:0007669"/>
    <property type="project" value="TreeGrafter"/>
</dbReference>
<comment type="similarity">
    <text evidence="2">Belongs to the complex I subunit 5 family.</text>
</comment>
<gene>
    <name evidence="10" type="ORF">R3W88_024901</name>
</gene>
<keyword evidence="5" id="KW-1278">Translocase</keyword>
<keyword evidence="7" id="KW-0520">NAD</keyword>
<dbReference type="PANTHER" id="PTHR42829">
    <property type="entry name" value="NADH-UBIQUINONE OXIDOREDUCTASE CHAIN 5"/>
    <property type="match status" value="1"/>
</dbReference>
<evidence type="ECO:0000256" key="9">
    <source>
        <dbReference type="SAM" id="Phobius"/>
    </source>
</evidence>
<accession>A0AAV9M2I4</accession>
<evidence type="ECO:0000256" key="7">
    <source>
        <dbReference type="ARBA" id="ARBA00023027"/>
    </source>
</evidence>
<comment type="caution">
    <text evidence="10">The sequence shown here is derived from an EMBL/GenBank/DDBJ whole genome shotgun (WGS) entry which is preliminary data.</text>
</comment>
<dbReference type="GO" id="GO:0003954">
    <property type="term" value="F:NADH dehydrogenase activity"/>
    <property type="evidence" value="ECO:0007669"/>
    <property type="project" value="TreeGrafter"/>
</dbReference>
<feature type="transmembrane region" description="Helical" evidence="9">
    <location>
        <begin position="7"/>
        <end position="28"/>
    </location>
</feature>
<name>A0AAV9M2I4_9SOLN</name>
<reference evidence="10 11" key="1">
    <citation type="submission" date="2023-10" db="EMBL/GenBank/DDBJ databases">
        <title>Genome-Wide Identification Analysis in wild type Solanum Pinnatisectum Reveals Some Genes Defensing Phytophthora Infestans.</title>
        <authorList>
            <person name="Sun C."/>
        </authorList>
    </citation>
    <scope>NUCLEOTIDE SEQUENCE [LARGE SCALE GENOMIC DNA]</scope>
    <source>
        <strain evidence="10">LQN</strain>
        <tissue evidence="10">Leaf</tissue>
    </source>
</reference>
<keyword evidence="11" id="KW-1185">Reference proteome</keyword>
<dbReference type="AlphaFoldDB" id="A0AAV9M2I4"/>
<keyword evidence="3" id="KW-0813">Transport</keyword>
<evidence type="ECO:0008006" key="12">
    <source>
        <dbReference type="Google" id="ProtNLM"/>
    </source>
</evidence>
<dbReference type="InterPro" id="IPR003945">
    <property type="entry name" value="NU5C-like"/>
</dbReference>
<evidence type="ECO:0000256" key="4">
    <source>
        <dbReference type="ARBA" id="ARBA00022692"/>
    </source>
</evidence>
<dbReference type="GO" id="GO:0042773">
    <property type="term" value="P:ATP synthesis coupled electron transport"/>
    <property type="evidence" value="ECO:0007669"/>
    <property type="project" value="InterPro"/>
</dbReference>
<organism evidence="10 11">
    <name type="scientific">Solanum pinnatisectum</name>
    <name type="common">tansyleaf nightshade</name>
    <dbReference type="NCBI Taxonomy" id="50273"/>
    <lineage>
        <taxon>Eukaryota</taxon>
        <taxon>Viridiplantae</taxon>
        <taxon>Streptophyta</taxon>
        <taxon>Embryophyta</taxon>
        <taxon>Tracheophyta</taxon>
        <taxon>Spermatophyta</taxon>
        <taxon>Magnoliopsida</taxon>
        <taxon>eudicotyledons</taxon>
        <taxon>Gunneridae</taxon>
        <taxon>Pentapetalae</taxon>
        <taxon>asterids</taxon>
        <taxon>lamiids</taxon>
        <taxon>Solanales</taxon>
        <taxon>Solanaceae</taxon>
        <taxon>Solanoideae</taxon>
        <taxon>Solaneae</taxon>
        <taxon>Solanum</taxon>
    </lineage>
</organism>
<dbReference type="Proteomes" id="UP001311915">
    <property type="component" value="Unassembled WGS sequence"/>
</dbReference>
<evidence type="ECO:0000313" key="11">
    <source>
        <dbReference type="Proteomes" id="UP001311915"/>
    </source>
</evidence>
<keyword evidence="8 9" id="KW-0472">Membrane</keyword>
<keyword evidence="4 9" id="KW-0812">Transmembrane</keyword>
<evidence type="ECO:0000256" key="3">
    <source>
        <dbReference type="ARBA" id="ARBA00022448"/>
    </source>
</evidence>